<dbReference type="Pfam" id="PF06572">
    <property type="entry name" value="DUF1131"/>
    <property type="match status" value="1"/>
</dbReference>
<keyword evidence="1" id="KW-0732">Signal</keyword>
<feature type="chain" id="PRO_5042831834" evidence="1">
    <location>
        <begin position="24"/>
        <end position="191"/>
    </location>
</feature>
<dbReference type="InterPro" id="IPR010938">
    <property type="entry name" value="DUF1131"/>
</dbReference>
<proteinExistence type="predicted"/>
<dbReference type="Gene3D" id="2.60.460.10">
    <property type="entry name" value="protein yfey like domain"/>
    <property type="match status" value="1"/>
</dbReference>
<evidence type="ECO:0000256" key="1">
    <source>
        <dbReference type="SAM" id="SignalP"/>
    </source>
</evidence>
<gene>
    <name evidence="2" type="ORF">ES815_03555</name>
</gene>
<sequence length="191" mass="20667">MKSLRLLLCALPVVLTGCSTLSAVNWSAAYPWNWFGSSTEVTEQGVGNLTAATALEQSAIESALGGDYRLRSGMKTQNGTIVHYFEAMKDDQLALVINGDKSTVGRIEVLDSEIETDNGVKIGTPFSDLYQKAYGNCVSVAGDDSVTVECKADGSQHISYQFSGTWSGPEGLMPSDDTLKNWKISKIIWQQ</sequence>
<dbReference type="PROSITE" id="PS51257">
    <property type="entry name" value="PROKAR_LIPOPROTEIN"/>
    <property type="match status" value="1"/>
</dbReference>
<evidence type="ECO:0000313" key="3">
    <source>
        <dbReference type="Proteomes" id="UP000317812"/>
    </source>
</evidence>
<accession>A0AAP9AH39</accession>
<dbReference type="EMBL" id="CP035382">
    <property type="protein sequence ID" value="QDK17428.1"/>
    <property type="molecule type" value="Genomic_DNA"/>
</dbReference>
<keyword evidence="2" id="KW-0449">Lipoprotein</keyword>
<dbReference type="NCBIfam" id="NF007990">
    <property type="entry name" value="PRK10718.1"/>
    <property type="match status" value="1"/>
</dbReference>
<dbReference type="AlphaFoldDB" id="A0AAP9AH39"/>
<name>A0AAP9AH39_9ENTR</name>
<reference evidence="2 3" key="1">
    <citation type="submission" date="2019-01" db="EMBL/GenBank/DDBJ databases">
        <title>Florfenicol resistance in Enterobacteriaceae and whole-genome sequence analysis of florfenicol-resistant Leclercia adecarboxylata strain R25.</title>
        <authorList>
            <person name="Bao Q."/>
            <person name="Ying Y."/>
        </authorList>
    </citation>
    <scope>NUCLEOTIDE SEQUENCE [LARGE SCALE GENOMIC DNA]</scope>
    <source>
        <strain evidence="2 3">R25</strain>
    </source>
</reference>
<organism evidence="2 3">
    <name type="scientific">Leclercia adecarboxylata</name>
    <dbReference type="NCBI Taxonomy" id="83655"/>
    <lineage>
        <taxon>Bacteria</taxon>
        <taxon>Pseudomonadati</taxon>
        <taxon>Pseudomonadota</taxon>
        <taxon>Gammaproteobacteria</taxon>
        <taxon>Enterobacterales</taxon>
        <taxon>Enterobacteriaceae</taxon>
        <taxon>Leclercia</taxon>
    </lineage>
</organism>
<evidence type="ECO:0000313" key="2">
    <source>
        <dbReference type="EMBL" id="QDK17428.1"/>
    </source>
</evidence>
<dbReference type="RefSeq" id="WP_142486645.1">
    <property type="nucleotide sequence ID" value="NZ_CP035382.1"/>
</dbReference>
<feature type="signal peptide" evidence="1">
    <location>
        <begin position="1"/>
        <end position="23"/>
    </location>
</feature>
<dbReference type="InterPro" id="IPR038714">
    <property type="entry name" value="YfeY-like_sf"/>
</dbReference>
<protein>
    <submittedName>
        <fullName evidence="2">RpoE-regulated lipoprotein</fullName>
    </submittedName>
</protein>
<dbReference type="Proteomes" id="UP000317812">
    <property type="component" value="Chromosome"/>
</dbReference>